<dbReference type="PROSITE" id="PS50084">
    <property type="entry name" value="KH_TYPE_1"/>
    <property type="match status" value="6"/>
</dbReference>
<dbReference type="RefSeq" id="XP_004996799.1">
    <property type="nucleotide sequence ID" value="XM_004996742.1"/>
</dbReference>
<dbReference type="InterPro" id="IPR004087">
    <property type="entry name" value="KH_dom"/>
</dbReference>
<dbReference type="InParanoid" id="F2U1U3"/>
<dbReference type="GO" id="GO:0003723">
    <property type="term" value="F:RNA binding"/>
    <property type="evidence" value="ECO:0007669"/>
    <property type="project" value="UniProtKB-UniRule"/>
</dbReference>
<protein>
    <recommendedName>
        <fullName evidence="4">K Homology domain-containing protein</fullName>
    </recommendedName>
</protein>
<accession>F2U1U3</accession>
<dbReference type="SMART" id="SM00322">
    <property type="entry name" value="KH"/>
    <property type="match status" value="6"/>
</dbReference>
<feature type="domain" description="K Homology" evidence="4">
    <location>
        <begin position="923"/>
        <end position="1001"/>
    </location>
</feature>
<proteinExistence type="predicted"/>
<feature type="region of interest" description="Disordered" evidence="3">
    <location>
        <begin position="789"/>
        <end position="879"/>
    </location>
</feature>
<feature type="domain" description="K Homology" evidence="4">
    <location>
        <begin position="499"/>
        <end position="644"/>
    </location>
</feature>
<keyword evidence="2" id="KW-0694">RNA-binding</keyword>
<keyword evidence="6" id="KW-1185">Reference proteome</keyword>
<sequence length="1033" mass="110868">MELPLRDSALPSARPCSPFVSDPHLDARPVFTSNTTANDALPVTHPTFPNTDILPAMFNNGLVLHDRLVHDPDVGNAATPNTTHDATLSADATTNYYPYFNDEINDATIITTITTTSSSVHSSALAMAPATPRACTGYPDCTGLHPRSSSAKEGASLLEAVHLMFPQAWWMACDISQHMQPLSVRYGVTFHIISNLQSTATVQIRGNAYGIEPAAADLAHRIESDLRGNYSFGPTQTLEAALPREMVSIIIGRGGEKIQRINNESGCSIMIQQLSLYCGLVIFQGTVSSILKAQVLVERQLNSISRRQGLTGGVLIDVSVARQLPVQTATVPMSAALLSSLPYLFQDIQTKSGAEVTSSPDPTNPATAHVYLQGLSGQVKLGIELLMLQSDSRPAGQHGGTGARSSPSQQSFGALRVTRTFSFPSYLTALVVGRKGYAVKQLQQQSGAAIHIPKMQDKAESDDIEAVIVGDSSQVETCLRLLKDKVDYLIAQGHSKVPPFTHETMAIDESKIGLLIGKKGATIRLMQLLSGARITLTGNVVTSVDGGSSSSNDTSRDQISPISCITSSTADLSLSPHVRTSDSPVRLALSSSDLDSSGDDVRTMHDCSFGAQQPHQQPHQQMVQIRGSQEQLEYAKMLIRRHTSSKQDAQLCLEEELRLGYARRVPIPENKVGLIIGAEGNTLRTLEQTYSVALQLPPPDGHATTRPITVMGMPDKVNQCCERIDQIISKSDGASIPQGHIRKVLHIPFADVGGVIGKNGSTIRQLQLETNTHLNVETELEVPASSLRDNFTLAPSGSTPNAKGTTSSGDGRDDDEERGVCDGGESDYDDHQTAVMTGSNTHSPTTATMPSPTASSPAVKESTAQTGLAEEAASPTAKETHAQAMVKVKEIALVGPAEGVAELERFISNLIAVRHLKLDGPKAGVRRNIFIDESQVGIVIGKHGSRVQSLQAHTGCEINVTQEEHVYVDAQGNRKVQRLIELRAREVDVVDACEKMLKEMAPIPVSIPSGYFMGVPSIPSPYSMQPYMGSPQL</sequence>
<feature type="region of interest" description="Disordered" evidence="3">
    <location>
        <begin position="1"/>
        <end position="21"/>
    </location>
</feature>
<evidence type="ECO:0000256" key="2">
    <source>
        <dbReference type="PROSITE-ProRule" id="PRU00117"/>
    </source>
</evidence>
<dbReference type="PANTHER" id="PTHR10288">
    <property type="entry name" value="KH DOMAIN CONTAINING RNA BINDING PROTEIN"/>
    <property type="match status" value="1"/>
</dbReference>
<dbReference type="OrthoDB" id="1937934at2759"/>
<evidence type="ECO:0000259" key="4">
    <source>
        <dbReference type="SMART" id="SM00322"/>
    </source>
</evidence>
<feature type="domain" description="K Homology" evidence="4">
    <location>
        <begin position="415"/>
        <end position="487"/>
    </location>
</feature>
<dbReference type="InterPro" id="IPR004088">
    <property type="entry name" value="KH_dom_type_1"/>
</dbReference>
<organism evidence="5 6">
    <name type="scientific">Salpingoeca rosetta (strain ATCC 50818 / BSB-021)</name>
    <dbReference type="NCBI Taxonomy" id="946362"/>
    <lineage>
        <taxon>Eukaryota</taxon>
        <taxon>Choanoflagellata</taxon>
        <taxon>Craspedida</taxon>
        <taxon>Salpingoecidae</taxon>
        <taxon>Salpingoeca</taxon>
    </lineage>
</organism>
<evidence type="ECO:0000256" key="1">
    <source>
        <dbReference type="ARBA" id="ARBA00022737"/>
    </source>
</evidence>
<dbReference type="EMBL" id="GL832959">
    <property type="protein sequence ID" value="EGD81595.1"/>
    <property type="molecule type" value="Genomic_DNA"/>
</dbReference>
<dbReference type="eggNOG" id="KOG1676">
    <property type="taxonomic scope" value="Eukaryota"/>
</dbReference>
<feature type="domain" description="K Homology" evidence="4">
    <location>
        <begin position="234"/>
        <end position="302"/>
    </location>
</feature>
<dbReference type="SUPFAM" id="SSF54791">
    <property type="entry name" value="Eukaryotic type KH-domain (KH-domain type I)"/>
    <property type="match status" value="6"/>
</dbReference>
<evidence type="ECO:0000313" key="5">
    <source>
        <dbReference type="EMBL" id="EGD81595.1"/>
    </source>
</evidence>
<feature type="compositionally biased region" description="Polar residues" evidence="3">
    <location>
        <begin position="789"/>
        <end position="808"/>
    </location>
</feature>
<evidence type="ECO:0000256" key="3">
    <source>
        <dbReference type="SAM" id="MobiDB-lite"/>
    </source>
</evidence>
<reference evidence="5" key="1">
    <citation type="submission" date="2009-08" db="EMBL/GenBank/DDBJ databases">
        <title>Annotation of Salpingoeca rosetta.</title>
        <authorList>
            <consortium name="The Broad Institute Genome Sequencing Platform"/>
            <person name="Russ C."/>
            <person name="Cuomo C."/>
            <person name="Burger G."/>
            <person name="Gray M.W."/>
            <person name="Holland P.W.H."/>
            <person name="King N."/>
            <person name="Lang F.B.F."/>
            <person name="Roger A.J."/>
            <person name="Ruiz-Trillo I."/>
            <person name="Young S.K."/>
            <person name="Zeng Q."/>
            <person name="Gargeya S."/>
            <person name="Alvarado L."/>
            <person name="Berlin A."/>
            <person name="Chapman S.B."/>
            <person name="Chen Z."/>
            <person name="Freedman E."/>
            <person name="Gellesch M."/>
            <person name="Goldberg J."/>
            <person name="Griggs A."/>
            <person name="Gujja S."/>
            <person name="Heilman E."/>
            <person name="Heiman D."/>
            <person name="Howarth C."/>
            <person name="Mehta T."/>
            <person name="Neiman D."/>
            <person name="Pearson M."/>
            <person name="Roberts A."/>
            <person name="Saif S."/>
            <person name="Shea T."/>
            <person name="Shenoy N."/>
            <person name="Sisk P."/>
            <person name="Stolte C."/>
            <person name="Sykes S."/>
            <person name="White J."/>
            <person name="Yandava C."/>
            <person name="Haas B."/>
            <person name="Nusbaum C."/>
            <person name="Birren B."/>
        </authorList>
    </citation>
    <scope>NUCLEOTIDE SEQUENCE</scope>
    <source>
        <strain evidence="5">ATCC 50818</strain>
    </source>
</reference>
<name>F2U1U3_SALR5</name>
<feature type="domain" description="K Homology" evidence="4">
    <location>
        <begin position="659"/>
        <end position="729"/>
    </location>
</feature>
<dbReference type="AlphaFoldDB" id="F2U1U3"/>
<feature type="domain" description="K Homology" evidence="4">
    <location>
        <begin position="739"/>
        <end position="912"/>
    </location>
</feature>
<dbReference type="Proteomes" id="UP000007799">
    <property type="component" value="Unassembled WGS sequence"/>
</dbReference>
<dbReference type="Pfam" id="PF00013">
    <property type="entry name" value="KH_1"/>
    <property type="match status" value="6"/>
</dbReference>
<dbReference type="Gene3D" id="3.30.310.210">
    <property type="match status" value="1"/>
</dbReference>
<dbReference type="CDD" id="cd02393">
    <property type="entry name" value="KH-I_PNPase"/>
    <property type="match status" value="1"/>
</dbReference>
<dbReference type="KEGG" id="sre:PTSG_02310"/>
<dbReference type="InterPro" id="IPR036612">
    <property type="entry name" value="KH_dom_type_1_sf"/>
</dbReference>
<dbReference type="Gene3D" id="3.30.1370.10">
    <property type="entry name" value="K Homology domain, type 1"/>
    <property type="match status" value="5"/>
</dbReference>
<dbReference type="CDD" id="cd00105">
    <property type="entry name" value="KH-I"/>
    <property type="match status" value="5"/>
</dbReference>
<feature type="compositionally biased region" description="Low complexity" evidence="3">
    <location>
        <begin position="843"/>
        <end position="858"/>
    </location>
</feature>
<dbReference type="GeneID" id="16077392"/>
<keyword evidence="1" id="KW-0677">Repeat</keyword>
<dbReference type="STRING" id="946362.F2U1U3"/>
<gene>
    <name evidence="5" type="ORF">PTSG_02310</name>
</gene>
<evidence type="ECO:0000313" key="6">
    <source>
        <dbReference type="Proteomes" id="UP000007799"/>
    </source>
</evidence>